<feature type="signal peptide" evidence="1">
    <location>
        <begin position="1"/>
        <end position="20"/>
    </location>
</feature>
<dbReference type="AlphaFoldDB" id="A0A7S1PEU9"/>
<proteinExistence type="predicted"/>
<accession>A0A7S1PEU9</accession>
<protein>
    <submittedName>
        <fullName evidence="2">Uncharacterized protein</fullName>
    </submittedName>
</protein>
<gene>
    <name evidence="2" type="ORF">PCOS0759_LOCUS2443</name>
</gene>
<evidence type="ECO:0000256" key="1">
    <source>
        <dbReference type="SAM" id="SignalP"/>
    </source>
</evidence>
<dbReference type="EMBL" id="HBGD01002953">
    <property type="protein sequence ID" value="CAD9079211.1"/>
    <property type="molecule type" value="Transcribed_RNA"/>
</dbReference>
<organism evidence="2">
    <name type="scientific">Percolomonas cosmopolitus</name>
    <dbReference type="NCBI Taxonomy" id="63605"/>
    <lineage>
        <taxon>Eukaryota</taxon>
        <taxon>Discoba</taxon>
        <taxon>Heterolobosea</taxon>
        <taxon>Tetramitia</taxon>
        <taxon>Eutetramitia</taxon>
        <taxon>Percolomonadidae</taxon>
        <taxon>Percolomonas</taxon>
    </lineage>
</organism>
<sequence>MTSTLLSLLLLSVLIASISATTTITIERTENHTSLIGTYMTGNILIDGQSYGKTMELAHLGMYPNTPNNPFYSVEKVFIYELKSPCTSFDCARAGFNSHADEVFIVPYDSSDQKHIRVGSSVQYLLGTPVGMSSPTQTFNSIMAKLGTDLDNNNVQLEIIENY</sequence>
<keyword evidence="1" id="KW-0732">Signal</keyword>
<name>A0A7S1PEU9_9EUKA</name>
<evidence type="ECO:0000313" key="2">
    <source>
        <dbReference type="EMBL" id="CAD9079211.1"/>
    </source>
</evidence>
<reference evidence="2" key="1">
    <citation type="submission" date="2021-01" db="EMBL/GenBank/DDBJ databases">
        <authorList>
            <person name="Corre E."/>
            <person name="Pelletier E."/>
            <person name="Niang G."/>
            <person name="Scheremetjew M."/>
            <person name="Finn R."/>
            <person name="Kale V."/>
            <person name="Holt S."/>
            <person name="Cochrane G."/>
            <person name="Meng A."/>
            <person name="Brown T."/>
            <person name="Cohen L."/>
        </authorList>
    </citation>
    <scope>NUCLEOTIDE SEQUENCE</scope>
    <source>
        <strain evidence="2">WS</strain>
    </source>
</reference>
<feature type="chain" id="PRO_5031229455" evidence="1">
    <location>
        <begin position="21"/>
        <end position="163"/>
    </location>
</feature>